<protein>
    <recommendedName>
        <fullName evidence="7">Hydroxyacylglutathione hydrolase</fullName>
        <ecNumber evidence="7">3.1.2.6</ecNumber>
    </recommendedName>
    <alternativeName>
        <fullName evidence="7">Glyoxalase II</fullName>
        <shortName evidence="7">Glx II</shortName>
    </alternativeName>
</protein>
<dbReference type="NCBIfam" id="TIGR03413">
    <property type="entry name" value="GSH_gloB"/>
    <property type="match status" value="1"/>
</dbReference>
<feature type="binding site" evidence="7">
    <location>
        <position position="129"/>
    </location>
    <ligand>
        <name>Zn(2+)</name>
        <dbReference type="ChEBI" id="CHEBI:29105"/>
        <label>2</label>
    </ligand>
</feature>
<dbReference type="SUPFAM" id="SSF56281">
    <property type="entry name" value="Metallo-hydrolase/oxidoreductase"/>
    <property type="match status" value="1"/>
</dbReference>
<accession>A0ABU9MTH4</accession>
<dbReference type="Gene3D" id="3.60.15.10">
    <property type="entry name" value="Ribonuclease Z/Hydroxyacylglutathione hydrolase-like"/>
    <property type="match status" value="1"/>
</dbReference>
<evidence type="ECO:0000256" key="1">
    <source>
        <dbReference type="ARBA" id="ARBA00001623"/>
    </source>
</evidence>
<evidence type="ECO:0000256" key="7">
    <source>
        <dbReference type="HAMAP-Rule" id="MF_01374"/>
    </source>
</evidence>
<dbReference type="CDD" id="cd07723">
    <property type="entry name" value="hydroxyacylglutathione_hydrolase_MBL-fold"/>
    <property type="match status" value="1"/>
</dbReference>
<evidence type="ECO:0000259" key="8">
    <source>
        <dbReference type="SMART" id="SM00849"/>
    </source>
</evidence>
<dbReference type="SMART" id="SM00849">
    <property type="entry name" value="Lactamase_B"/>
    <property type="match status" value="1"/>
</dbReference>
<dbReference type="Pfam" id="PF00753">
    <property type="entry name" value="Lactamase_B"/>
    <property type="match status" value="1"/>
</dbReference>
<evidence type="ECO:0000256" key="4">
    <source>
        <dbReference type="ARBA" id="ARBA00022723"/>
    </source>
</evidence>
<dbReference type="InterPro" id="IPR017782">
    <property type="entry name" value="Hydroxyacylglutathione_Hdrlase"/>
</dbReference>
<dbReference type="InterPro" id="IPR036866">
    <property type="entry name" value="RibonucZ/Hydroxyglut_hydro"/>
</dbReference>
<comment type="caution">
    <text evidence="9">The sequence shown here is derived from an EMBL/GenBank/DDBJ whole genome shotgun (WGS) entry which is preliminary data.</text>
</comment>
<organism evidence="9 10">
    <name type="scientific">Pseudoalteromonas qingdaonensis</name>
    <dbReference type="NCBI Taxonomy" id="3131913"/>
    <lineage>
        <taxon>Bacteria</taxon>
        <taxon>Pseudomonadati</taxon>
        <taxon>Pseudomonadota</taxon>
        <taxon>Gammaproteobacteria</taxon>
        <taxon>Alteromonadales</taxon>
        <taxon>Pseudoalteromonadaceae</taxon>
        <taxon>Pseudoalteromonas</taxon>
    </lineage>
</organism>
<feature type="binding site" evidence="7">
    <location>
        <position position="167"/>
    </location>
    <ligand>
        <name>Zn(2+)</name>
        <dbReference type="ChEBI" id="CHEBI:29105"/>
        <label>2</label>
    </ligand>
</feature>
<feature type="domain" description="Metallo-beta-lactamase" evidence="8">
    <location>
        <begin position="12"/>
        <end position="167"/>
    </location>
</feature>
<proteinExistence type="inferred from homology"/>
<dbReference type="EMBL" id="JBCGCU010000003">
    <property type="protein sequence ID" value="MEM0514604.1"/>
    <property type="molecule type" value="Genomic_DNA"/>
</dbReference>
<comment type="cofactor">
    <cofactor evidence="7">
        <name>Zn(2+)</name>
        <dbReference type="ChEBI" id="CHEBI:29105"/>
    </cofactor>
    <text evidence="7">Binds 2 Zn(2+) ions per subunit.</text>
</comment>
<keyword evidence="4 7" id="KW-0479">Metal-binding</keyword>
<name>A0ABU9MTH4_9GAMM</name>
<dbReference type="InterPro" id="IPR001279">
    <property type="entry name" value="Metallo-B-lactamas"/>
</dbReference>
<feature type="binding site" evidence="7">
    <location>
        <position position="59"/>
    </location>
    <ligand>
        <name>Zn(2+)</name>
        <dbReference type="ChEBI" id="CHEBI:29105"/>
        <label>2</label>
    </ligand>
</feature>
<evidence type="ECO:0000256" key="6">
    <source>
        <dbReference type="ARBA" id="ARBA00022833"/>
    </source>
</evidence>
<comment type="catalytic activity">
    <reaction evidence="1 7">
        <text>an S-(2-hydroxyacyl)glutathione + H2O = a 2-hydroxy carboxylate + glutathione + H(+)</text>
        <dbReference type="Rhea" id="RHEA:21864"/>
        <dbReference type="ChEBI" id="CHEBI:15377"/>
        <dbReference type="ChEBI" id="CHEBI:15378"/>
        <dbReference type="ChEBI" id="CHEBI:57925"/>
        <dbReference type="ChEBI" id="CHEBI:58896"/>
        <dbReference type="ChEBI" id="CHEBI:71261"/>
        <dbReference type="EC" id="3.1.2.6"/>
    </reaction>
</comment>
<keyword evidence="6 7" id="KW-0862">Zinc</keyword>
<keyword evidence="5 7" id="KW-0378">Hydrolase</keyword>
<dbReference type="InterPro" id="IPR035680">
    <property type="entry name" value="Clx_II_MBL"/>
</dbReference>
<comment type="subunit">
    <text evidence="7">Monomer.</text>
</comment>
<comment type="similarity">
    <text evidence="3 7">Belongs to the metallo-beta-lactamase superfamily. Glyoxalase II family.</text>
</comment>
<dbReference type="GO" id="GO:0004416">
    <property type="term" value="F:hydroxyacylglutathione hydrolase activity"/>
    <property type="evidence" value="ECO:0007669"/>
    <property type="project" value="UniProtKB-EC"/>
</dbReference>
<evidence type="ECO:0000256" key="5">
    <source>
        <dbReference type="ARBA" id="ARBA00022801"/>
    </source>
</evidence>
<dbReference type="InterPro" id="IPR050110">
    <property type="entry name" value="Glyoxalase_II_hydrolase"/>
</dbReference>
<dbReference type="Proteomes" id="UP001447008">
    <property type="component" value="Unassembled WGS sequence"/>
</dbReference>
<feature type="binding site" evidence="7">
    <location>
        <position position="60"/>
    </location>
    <ligand>
        <name>Zn(2+)</name>
        <dbReference type="ChEBI" id="CHEBI:29105"/>
        <label>2</label>
    </ligand>
</feature>
<dbReference type="PANTHER" id="PTHR43705">
    <property type="entry name" value="HYDROXYACYLGLUTATHIONE HYDROLASE"/>
    <property type="match status" value="1"/>
</dbReference>
<dbReference type="RefSeq" id="WP_342676526.1">
    <property type="nucleotide sequence ID" value="NZ_JBCGCU010000003.1"/>
</dbReference>
<evidence type="ECO:0000313" key="10">
    <source>
        <dbReference type="Proteomes" id="UP001447008"/>
    </source>
</evidence>
<dbReference type="InterPro" id="IPR032282">
    <property type="entry name" value="HAGH_C"/>
</dbReference>
<dbReference type="HAMAP" id="MF_01374">
    <property type="entry name" value="Glyoxalase_2"/>
    <property type="match status" value="1"/>
</dbReference>
<feature type="binding site" evidence="7">
    <location>
        <position position="112"/>
    </location>
    <ligand>
        <name>Zn(2+)</name>
        <dbReference type="ChEBI" id="CHEBI:29105"/>
        <label>1</label>
    </ligand>
</feature>
<reference evidence="9 10" key="1">
    <citation type="submission" date="2024-03" db="EMBL/GenBank/DDBJ databases">
        <title>Pseudoalteromonas qingdaonensis sp. nov., isolated from the intestines of marine benthic organisms.</title>
        <authorList>
            <person name="Lin X."/>
            <person name="Fang S."/>
            <person name="Hu X."/>
        </authorList>
    </citation>
    <scope>NUCLEOTIDE SEQUENCE [LARGE SCALE GENOMIC DNA]</scope>
    <source>
        <strain evidence="9 10">YIC-827</strain>
    </source>
</reference>
<gene>
    <name evidence="7 9" type="primary">gloB</name>
    <name evidence="9" type="ORF">WCN91_03970</name>
</gene>
<feature type="binding site" evidence="7">
    <location>
        <position position="55"/>
    </location>
    <ligand>
        <name>Zn(2+)</name>
        <dbReference type="ChEBI" id="CHEBI:29105"/>
        <label>1</label>
    </ligand>
</feature>
<comment type="function">
    <text evidence="7">Thiolesterase that catalyzes the hydrolysis of S-D-lactoyl-glutathione to form glutathione and D-lactic acid.</text>
</comment>
<sequence>MVQVEAIKAYNDNYIWALQGSDNKEVVVVDPGLAEPVFAYLKEQGKTLAAILITHHHWDHTTGVEALKQAYPHITVYGPKNSPFTQVDVALGEDDTFSVLGCDFKVRTTPGHTLDHICYIGVGLVFCGDTLFSGGCGRLFEGSAEQMWQSMQVFRALDDNTQVYCTHEYTQANMQFAAASQPNNADVLAYQRQVEAKRAQDINTLPSTIGLEKRINPFLRADEIALSALPPQYRPQQDDAAGKFAALRAWKDNF</sequence>
<feature type="binding site" evidence="7">
    <location>
        <position position="57"/>
    </location>
    <ligand>
        <name>Zn(2+)</name>
        <dbReference type="ChEBI" id="CHEBI:29105"/>
        <label>1</label>
    </ligand>
</feature>
<feature type="binding site" evidence="7">
    <location>
        <position position="129"/>
    </location>
    <ligand>
        <name>Zn(2+)</name>
        <dbReference type="ChEBI" id="CHEBI:29105"/>
        <label>1</label>
    </ligand>
</feature>
<dbReference type="EC" id="3.1.2.6" evidence="7"/>
<evidence type="ECO:0000256" key="3">
    <source>
        <dbReference type="ARBA" id="ARBA00006759"/>
    </source>
</evidence>
<keyword evidence="10" id="KW-1185">Reference proteome</keyword>
<evidence type="ECO:0000313" key="9">
    <source>
        <dbReference type="EMBL" id="MEM0514604.1"/>
    </source>
</evidence>
<dbReference type="PANTHER" id="PTHR43705:SF1">
    <property type="entry name" value="HYDROXYACYLGLUTATHIONE HYDROLASE GLOB"/>
    <property type="match status" value="1"/>
</dbReference>
<dbReference type="Pfam" id="PF16123">
    <property type="entry name" value="HAGH_C"/>
    <property type="match status" value="1"/>
</dbReference>
<comment type="pathway">
    <text evidence="2 7">Secondary metabolite metabolism; methylglyoxal degradation; (R)-lactate from methylglyoxal: step 2/2.</text>
</comment>
<evidence type="ECO:0000256" key="2">
    <source>
        <dbReference type="ARBA" id="ARBA00004963"/>
    </source>
</evidence>
<dbReference type="PIRSF" id="PIRSF005457">
    <property type="entry name" value="Glx"/>
    <property type="match status" value="1"/>
</dbReference>